<protein>
    <submittedName>
        <fullName evidence="2">Uncharacterized protein</fullName>
    </submittedName>
</protein>
<reference evidence="2" key="2">
    <citation type="submission" date="2025-08" db="UniProtKB">
        <authorList>
            <consortium name="Ensembl"/>
        </authorList>
    </citation>
    <scope>IDENTIFICATION</scope>
</reference>
<reference evidence="2" key="3">
    <citation type="submission" date="2025-09" db="UniProtKB">
        <authorList>
            <consortium name="Ensembl"/>
        </authorList>
    </citation>
    <scope>IDENTIFICATION</scope>
</reference>
<name>A0A8C2TX94_COTJA</name>
<sequence length="64" mass="7046">FSPPIRSLPYFLLMKFCAHLTSLYLFSQISLTGVKETSQQMLPVHGCRLPTSGSGCPGPHPSWP</sequence>
<dbReference type="Ensembl" id="ENSCJPT00005025543.1">
    <property type="protein sequence ID" value="ENSCJPP00005018327.1"/>
    <property type="gene ID" value="ENSCJPG00005014932.1"/>
</dbReference>
<feature type="signal peptide" evidence="1">
    <location>
        <begin position="1"/>
        <end position="23"/>
    </location>
</feature>
<accession>A0A8C2TX94</accession>
<evidence type="ECO:0000313" key="3">
    <source>
        <dbReference type="Proteomes" id="UP000694412"/>
    </source>
</evidence>
<organism evidence="2 3">
    <name type="scientific">Coturnix japonica</name>
    <name type="common">Japanese quail</name>
    <name type="synonym">Coturnix coturnix japonica</name>
    <dbReference type="NCBI Taxonomy" id="93934"/>
    <lineage>
        <taxon>Eukaryota</taxon>
        <taxon>Metazoa</taxon>
        <taxon>Chordata</taxon>
        <taxon>Craniata</taxon>
        <taxon>Vertebrata</taxon>
        <taxon>Euteleostomi</taxon>
        <taxon>Archelosauria</taxon>
        <taxon>Archosauria</taxon>
        <taxon>Dinosauria</taxon>
        <taxon>Saurischia</taxon>
        <taxon>Theropoda</taxon>
        <taxon>Coelurosauria</taxon>
        <taxon>Aves</taxon>
        <taxon>Neognathae</taxon>
        <taxon>Galloanserae</taxon>
        <taxon>Galliformes</taxon>
        <taxon>Phasianidae</taxon>
        <taxon>Perdicinae</taxon>
        <taxon>Coturnix</taxon>
    </lineage>
</organism>
<dbReference type="Proteomes" id="UP000694412">
    <property type="component" value="Chromosome 15"/>
</dbReference>
<dbReference type="AlphaFoldDB" id="A0A8C2TX94"/>
<proteinExistence type="predicted"/>
<keyword evidence="3" id="KW-1185">Reference proteome</keyword>
<reference evidence="2" key="1">
    <citation type="submission" date="2015-11" db="EMBL/GenBank/DDBJ databases">
        <authorList>
            <consortium name="International Coturnix japonica Genome Analysis Consortium"/>
            <person name="Warren W."/>
            <person name="Burt D.W."/>
            <person name="Antin P.B."/>
            <person name="Lanford R."/>
            <person name="Gros J."/>
            <person name="Wilson R.K."/>
        </authorList>
    </citation>
    <scope>NUCLEOTIDE SEQUENCE [LARGE SCALE GENOMIC DNA]</scope>
</reference>
<evidence type="ECO:0000256" key="1">
    <source>
        <dbReference type="SAM" id="SignalP"/>
    </source>
</evidence>
<evidence type="ECO:0000313" key="2">
    <source>
        <dbReference type="Ensembl" id="ENSCJPP00005018327.1"/>
    </source>
</evidence>
<keyword evidence="1" id="KW-0732">Signal</keyword>
<feature type="chain" id="PRO_5034407520" evidence="1">
    <location>
        <begin position="24"/>
        <end position="64"/>
    </location>
</feature>